<evidence type="ECO:0000313" key="3">
    <source>
        <dbReference type="Proteomes" id="UP000194003"/>
    </source>
</evidence>
<sequence length="205" mass="22302">MSESPQQQIQLRYAPLEDRLLLRINSPDREELKFWFTRRMVKRLWGGFVSLLDQRAAQSGAVDPVSRRAMMAFSHESANAAGDFATPYQERDAAPAPEADAANASSDAAPEARQREAGEVIPLVATCALQNMEDGSVRMTLNPEEGEGISLTMTVSLFHNVCKLFGDSVAKADWDMQLRFPGLEPSAPSGGAKPRSAQGGDGNLH</sequence>
<name>A0A1Y2K0K0_9PROT</name>
<comment type="caution">
    <text evidence="2">The sequence shown here is derived from an EMBL/GenBank/DDBJ whole genome shotgun (WGS) entry which is preliminary data.</text>
</comment>
<feature type="region of interest" description="Disordered" evidence="1">
    <location>
        <begin position="182"/>
        <end position="205"/>
    </location>
</feature>
<dbReference type="Proteomes" id="UP000194003">
    <property type="component" value="Unassembled WGS sequence"/>
</dbReference>
<dbReference type="AlphaFoldDB" id="A0A1Y2K0K0"/>
<keyword evidence="3" id="KW-1185">Reference proteome</keyword>
<organism evidence="2 3">
    <name type="scientific">Magnetofaba australis IT-1</name>
    <dbReference type="NCBI Taxonomy" id="1434232"/>
    <lineage>
        <taxon>Bacteria</taxon>
        <taxon>Pseudomonadati</taxon>
        <taxon>Pseudomonadota</taxon>
        <taxon>Magnetococcia</taxon>
        <taxon>Magnetococcales</taxon>
        <taxon>Magnetococcaceae</taxon>
        <taxon>Magnetofaba</taxon>
    </lineage>
</organism>
<evidence type="ECO:0000313" key="2">
    <source>
        <dbReference type="EMBL" id="OSM01551.1"/>
    </source>
</evidence>
<feature type="region of interest" description="Disordered" evidence="1">
    <location>
        <begin position="90"/>
        <end position="115"/>
    </location>
</feature>
<accession>A0A1Y2K0K0</accession>
<dbReference type="RefSeq" id="WP_085443433.1">
    <property type="nucleotide sequence ID" value="NZ_LVJN01000020.1"/>
</dbReference>
<dbReference type="OrthoDB" id="8481046at2"/>
<dbReference type="EMBL" id="LVJN01000020">
    <property type="protein sequence ID" value="OSM01551.1"/>
    <property type="molecule type" value="Genomic_DNA"/>
</dbReference>
<feature type="compositionally biased region" description="Low complexity" evidence="1">
    <location>
        <begin position="94"/>
        <end position="109"/>
    </location>
</feature>
<evidence type="ECO:0000256" key="1">
    <source>
        <dbReference type="SAM" id="MobiDB-lite"/>
    </source>
</evidence>
<protein>
    <submittedName>
        <fullName evidence="2">Uncharacterized protein</fullName>
    </submittedName>
</protein>
<proteinExistence type="predicted"/>
<gene>
    <name evidence="2" type="ORF">MAIT1_01547</name>
</gene>
<dbReference type="STRING" id="1434232.MAIT1_01547"/>
<reference evidence="2 3" key="1">
    <citation type="journal article" date="2016" name="BMC Genomics">
        <title>Combined genomic and structural analyses of a cultured magnetotactic bacterium reveals its niche adaptation to a dynamic environment.</title>
        <authorList>
            <person name="Araujo A.C."/>
            <person name="Morillo V."/>
            <person name="Cypriano J."/>
            <person name="Teixeira L.C."/>
            <person name="Leao P."/>
            <person name="Lyra S."/>
            <person name="Almeida L.G."/>
            <person name="Bazylinski D.A."/>
            <person name="Vasconcellos A.T."/>
            <person name="Abreu F."/>
            <person name="Lins U."/>
        </authorList>
    </citation>
    <scope>NUCLEOTIDE SEQUENCE [LARGE SCALE GENOMIC DNA]</scope>
    <source>
        <strain evidence="2 3">IT-1</strain>
    </source>
</reference>